<name>A0ABU8DW07_9ACTN</name>
<proteinExistence type="predicted"/>
<gene>
    <name evidence="3" type="ORF">TEK04_14965</name>
</gene>
<keyword evidence="2" id="KW-1133">Transmembrane helix</keyword>
<dbReference type="RefSeq" id="WP_336405152.1">
    <property type="nucleotide sequence ID" value="NZ_JBAPLU010000016.1"/>
</dbReference>
<keyword evidence="4" id="KW-1185">Reference proteome</keyword>
<keyword evidence="2" id="KW-0812">Transmembrane</keyword>
<feature type="transmembrane region" description="Helical" evidence="2">
    <location>
        <begin position="69"/>
        <end position="87"/>
    </location>
</feature>
<dbReference type="Proteomes" id="UP001361570">
    <property type="component" value="Unassembled WGS sequence"/>
</dbReference>
<feature type="transmembrane region" description="Helical" evidence="2">
    <location>
        <begin position="93"/>
        <end position="114"/>
    </location>
</feature>
<evidence type="ECO:0000256" key="1">
    <source>
        <dbReference type="SAM" id="MobiDB-lite"/>
    </source>
</evidence>
<comment type="caution">
    <text evidence="3">The sequence shown here is derived from an EMBL/GenBank/DDBJ whole genome shotgun (WGS) entry which is preliminary data.</text>
</comment>
<evidence type="ECO:0000256" key="2">
    <source>
        <dbReference type="SAM" id="Phobius"/>
    </source>
</evidence>
<organism evidence="3 4">
    <name type="scientific">Klenkia sesuvii</name>
    <dbReference type="NCBI Taxonomy" id="3103137"/>
    <lineage>
        <taxon>Bacteria</taxon>
        <taxon>Bacillati</taxon>
        <taxon>Actinomycetota</taxon>
        <taxon>Actinomycetes</taxon>
        <taxon>Geodermatophilales</taxon>
        <taxon>Geodermatophilaceae</taxon>
        <taxon>Klenkia</taxon>
    </lineage>
</organism>
<accession>A0ABU8DW07</accession>
<evidence type="ECO:0000313" key="4">
    <source>
        <dbReference type="Proteomes" id="UP001361570"/>
    </source>
</evidence>
<feature type="transmembrane region" description="Helical" evidence="2">
    <location>
        <begin position="44"/>
        <end position="62"/>
    </location>
</feature>
<dbReference type="EMBL" id="JBAPLU010000016">
    <property type="protein sequence ID" value="MEI4273027.1"/>
    <property type="molecule type" value="Genomic_DNA"/>
</dbReference>
<feature type="compositionally biased region" description="Polar residues" evidence="1">
    <location>
        <begin position="1"/>
        <end position="18"/>
    </location>
</feature>
<protein>
    <submittedName>
        <fullName evidence="3">Uncharacterized protein</fullName>
    </submittedName>
</protein>
<keyword evidence="2" id="KW-0472">Membrane</keyword>
<evidence type="ECO:0000313" key="3">
    <source>
        <dbReference type="EMBL" id="MEI4273027.1"/>
    </source>
</evidence>
<reference evidence="3 4" key="1">
    <citation type="submission" date="2024-03" db="EMBL/GenBank/DDBJ databases">
        <title>Draft genome sequence of Klenkia sp. LSe6-5.</title>
        <authorList>
            <person name="Duangmal K."/>
            <person name="Chantavorakit T."/>
        </authorList>
    </citation>
    <scope>NUCLEOTIDE SEQUENCE [LARGE SCALE GENOMIC DNA]</scope>
    <source>
        <strain evidence="3 4">LSe6-5</strain>
    </source>
</reference>
<feature type="region of interest" description="Disordered" evidence="1">
    <location>
        <begin position="1"/>
        <end position="26"/>
    </location>
</feature>
<sequence>MTATARRSNRPTTNGTTSPRDDGYGRARFVGDAAPVAGIPLSRVLNAACYVISGIAIIVIGVQVGHGTAGAAALGLAAIAYGVYVVLSRGSYWVSSWIYVLTIIAVLGMFGAFAR</sequence>